<organism evidence="2 3">
    <name type="scientific">Oryza sativa subsp. japonica</name>
    <name type="common">Rice</name>
    <dbReference type="NCBI Taxonomy" id="39947"/>
    <lineage>
        <taxon>Eukaryota</taxon>
        <taxon>Viridiplantae</taxon>
        <taxon>Streptophyta</taxon>
        <taxon>Embryophyta</taxon>
        <taxon>Tracheophyta</taxon>
        <taxon>Spermatophyta</taxon>
        <taxon>Magnoliopsida</taxon>
        <taxon>Liliopsida</taxon>
        <taxon>Poales</taxon>
        <taxon>Poaceae</taxon>
        <taxon>BOP clade</taxon>
        <taxon>Oryzoideae</taxon>
        <taxon>Oryzeae</taxon>
        <taxon>Oryzinae</taxon>
        <taxon>Oryza</taxon>
        <taxon>Oryza sativa</taxon>
    </lineage>
</organism>
<reference evidence="3" key="2">
    <citation type="journal article" date="2008" name="Nucleic Acids Res.">
        <title>The rice annotation project database (RAP-DB): 2008 update.</title>
        <authorList>
            <consortium name="The rice annotation project (RAP)"/>
        </authorList>
    </citation>
    <scope>GENOME REANNOTATION</scope>
    <source>
        <strain evidence="3">cv. Nipponbare</strain>
    </source>
</reference>
<name>Q69QI9_ORYSJ</name>
<sequence>MAEWMSERRLPPLATWHVHGPADCLTRATPTGRRMGREDGEEAGWEEKGEEGGGGEGD</sequence>
<evidence type="ECO:0000313" key="2">
    <source>
        <dbReference type="EMBL" id="BAD33433.1"/>
    </source>
</evidence>
<dbReference type="AlphaFoldDB" id="Q69QI9"/>
<dbReference type="EMBL" id="AP005420">
    <property type="protein sequence ID" value="BAD33433.1"/>
    <property type="molecule type" value="Genomic_DNA"/>
</dbReference>
<dbReference type="Proteomes" id="UP000000763">
    <property type="component" value="Chromosome 9"/>
</dbReference>
<protein>
    <submittedName>
        <fullName evidence="2">Uncharacterized protein</fullName>
    </submittedName>
</protein>
<proteinExistence type="predicted"/>
<evidence type="ECO:0000313" key="3">
    <source>
        <dbReference type="Proteomes" id="UP000000763"/>
    </source>
</evidence>
<evidence type="ECO:0000256" key="1">
    <source>
        <dbReference type="SAM" id="MobiDB-lite"/>
    </source>
</evidence>
<reference evidence="3" key="1">
    <citation type="journal article" date="2005" name="Nature">
        <title>The map-based sequence of the rice genome.</title>
        <authorList>
            <consortium name="International rice genome sequencing project (IRGSP)"/>
            <person name="Matsumoto T."/>
            <person name="Wu J."/>
            <person name="Kanamori H."/>
            <person name="Katayose Y."/>
            <person name="Fujisawa M."/>
            <person name="Namiki N."/>
            <person name="Mizuno H."/>
            <person name="Yamamoto K."/>
            <person name="Antonio B.A."/>
            <person name="Baba T."/>
            <person name="Sakata K."/>
            <person name="Nagamura Y."/>
            <person name="Aoki H."/>
            <person name="Arikawa K."/>
            <person name="Arita K."/>
            <person name="Bito T."/>
            <person name="Chiden Y."/>
            <person name="Fujitsuka N."/>
            <person name="Fukunaka R."/>
            <person name="Hamada M."/>
            <person name="Harada C."/>
            <person name="Hayashi A."/>
            <person name="Hijishita S."/>
            <person name="Honda M."/>
            <person name="Hosokawa S."/>
            <person name="Ichikawa Y."/>
            <person name="Idonuma A."/>
            <person name="Iijima M."/>
            <person name="Ikeda M."/>
            <person name="Ikeno M."/>
            <person name="Ito K."/>
            <person name="Ito S."/>
            <person name="Ito T."/>
            <person name="Ito Y."/>
            <person name="Ito Y."/>
            <person name="Iwabuchi A."/>
            <person name="Kamiya K."/>
            <person name="Karasawa W."/>
            <person name="Kurita K."/>
            <person name="Katagiri S."/>
            <person name="Kikuta A."/>
            <person name="Kobayashi H."/>
            <person name="Kobayashi N."/>
            <person name="Machita K."/>
            <person name="Maehara T."/>
            <person name="Masukawa M."/>
            <person name="Mizubayashi T."/>
            <person name="Mukai Y."/>
            <person name="Nagasaki H."/>
            <person name="Nagata Y."/>
            <person name="Naito S."/>
            <person name="Nakashima M."/>
            <person name="Nakama Y."/>
            <person name="Nakamichi Y."/>
            <person name="Nakamura M."/>
            <person name="Meguro A."/>
            <person name="Negishi M."/>
            <person name="Ohta I."/>
            <person name="Ohta T."/>
            <person name="Okamoto M."/>
            <person name="Ono N."/>
            <person name="Saji S."/>
            <person name="Sakaguchi M."/>
            <person name="Sakai K."/>
            <person name="Shibata M."/>
            <person name="Shimokawa T."/>
            <person name="Song J."/>
            <person name="Takazaki Y."/>
            <person name="Terasawa K."/>
            <person name="Tsugane M."/>
            <person name="Tsuji K."/>
            <person name="Ueda S."/>
            <person name="Waki K."/>
            <person name="Yamagata H."/>
            <person name="Yamamoto M."/>
            <person name="Yamamoto S."/>
            <person name="Yamane H."/>
            <person name="Yoshiki S."/>
            <person name="Yoshihara R."/>
            <person name="Yukawa K."/>
            <person name="Zhong H."/>
            <person name="Yano M."/>
            <person name="Yuan Q."/>
            <person name="Ouyang S."/>
            <person name="Liu J."/>
            <person name="Jones K.M."/>
            <person name="Gansberger K."/>
            <person name="Moffat K."/>
            <person name="Hill J."/>
            <person name="Bera J."/>
            <person name="Fadrosh D."/>
            <person name="Jin S."/>
            <person name="Johri S."/>
            <person name="Kim M."/>
            <person name="Overton L."/>
            <person name="Reardon M."/>
            <person name="Tsitrin T."/>
            <person name="Vuong H."/>
            <person name="Weaver B."/>
            <person name="Ciecko A."/>
            <person name="Tallon L."/>
            <person name="Jackson J."/>
            <person name="Pai G."/>
            <person name="Aken S.V."/>
            <person name="Utterback T."/>
            <person name="Reidmuller S."/>
            <person name="Feldblyum T."/>
            <person name="Hsiao J."/>
            <person name="Zismann V."/>
            <person name="Iobst S."/>
            <person name="de Vazeille A.R."/>
            <person name="Buell C.R."/>
            <person name="Ying K."/>
            <person name="Li Y."/>
            <person name="Lu T."/>
            <person name="Huang Y."/>
            <person name="Zhao Q."/>
            <person name="Feng Q."/>
            <person name="Zhang L."/>
            <person name="Zhu J."/>
            <person name="Weng Q."/>
            <person name="Mu J."/>
            <person name="Lu Y."/>
            <person name="Fan D."/>
            <person name="Liu Y."/>
            <person name="Guan J."/>
            <person name="Zhang Y."/>
            <person name="Yu S."/>
            <person name="Liu X."/>
            <person name="Zhang Y."/>
            <person name="Hong G."/>
            <person name="Han B."/>
            <person name="Choisne N."/>
            <person name="Demange N."/>
            <person name="Orjeda G."/>
            <person name="Samain S."/>
            <person name="Cattolico L."/>
            <person name="Pelletier E."/>
            <person name="Couloux A."/>
            <person name="Segurens B."/>
            <person name="Wincker P."/>
            <person name="D'Hont A."/>
            <person name="Scarpelli C."/>
            <person name="Weissenbach J."/>
            <person name="Salanoubat M."/>
            <person name="Quetier F."/>
            <person name="Yu Y."/>
            <person name="Kim H.R."/>
            <person name="Rambo T."/>
            <person name="Currie J."/>
            <person name="Collura K."/>
            <person name="Luo M."/>
            <person name="Yang T."/>
            <person name="Ammiraju J.S.S."/>
            <person name="Engler F."/>
            <person name="Soderlund C."/>
            <person name="Wing R.A."/>
            <person name="Palmer L.E."/>
            <person name="de la Bastide M."/>
            <person name="Spiegel L."/>
            <person name="Nascimento L."/>
            <person name="Zutavern T."/>
            <person name="O'Shaughnessy A."/>
            <person name="Dike S."/>
            <person name="Dedhia N."/>
            <person name="Preston R."/>
            <person name="Balija V."/>
            <person name="McCombie W.R."/>
            <person name="Chow T."/>
            <person name="Chen H."/>
            <person name="Chung M."/>
            <person name="Chen C."/>
            <person name="Shaw J."/>
            <person name="Wu H."/>
            <person name="Hsiao K."/>
            <person name="Chao Y."/>
            <person name="Chu M."/>
            <person name="Cheng C."/>
            <person name="Hour A."/>
            <person name="Lee P."/>
            <person name="Lin S."/>
            <person name="Lin Y."/>
            <person name="Liou J."/>
            <person name="Liu S."/>
            <person name="Hsing Y."/>
            <person name="Raghuvanshi S."/>
            <person name="Mohanty A."/>
            <person name="Bharti A.K."/>
            <person name="Gaur A."/>
            <person name="Gupta V."/>
            <person name="Kumar D."/>
            <person name="Ravi V."/>
            <person name="Vij S."/>
            <person name="Kapur A."/>
            <person name="Khurana P."/>
            <person name="Khurana P."/>
            <person name="Khurana J.P."/>
            <person name="Tyagi A.K."/>
            <person name="Gaikwad K."/>
            <person name="Singh A."/>
            <person name="Dalal V."/>
            <person name="Srivastava S."/>
            <person name="Dixit A."/>
            <person name="Pal A.K."/>
            <person name="Ghazi I.A."/>
            <person name="Yadav M."/>
            <person name="Pandit A."/>
            <person name="Bhargava A."/>
            <person name="Sureshbabu K."/>
            <person name="Batra K."/>
            <person name="Sharma T.R."/>
            <person name="Mohapatra T."/>
            <person name="Singh N.K."/>
            <person name="Messing J."/>
            <person name="Nelson A.B."/>
            <person name="Fuks G."/>
            <person name="Kavchok S."/>
            <person name="Keizer G."/>
            <person name="Linton E."/>
            <person name="Llaca V."/>
            <person name="Song R."/>
            <person name="Tanyolac B."/>
            <person name="Young S."/>
            <person name="Ho-Il K."/>
            <person name="Hahn J.H."/>
            <person name="Sangsakoo G."/>
            <person name="Vanavichit A."/>
            <person name="de Mattos Luiz.A.T."/>
            <person name="Zimmer P.D."/>
            <person name="Malone G."/>
            <person name="Dellagostin O."/>
            <person name="de Oliveira A.C."/>
            <person name="Bevan M."/>
            <person name="Bancroft I."/>
            <person name="Minx P."/>
            <person name="Cordum H."/>
            <person name="Wilson R."/>
            <person name="Cheng Z."/>
            <person name="Jin W."/>
            <person name="Jiang J."/>
            <person name="Leong S.A."/>
            <person name="Iwama H."/>
            <person name="Gojobori T."/>
            <person name="Itoh T."/>
            <person name="Niimura Y."/>
            <person name="Fujii Y."/>
            <person name="Habara T."/>
            <person name="Sakai H."/>
            <person name="Sato Y."/>
            <person name="Wilson G."/>
            <person name="Kumar K."/>
            <person name="McCouch S."/>
            <person name="Juretic N."/>
            <person name="Hoen D."/>
            <person name="Wright S."/>
            <person name="Bruskiewich R."/>
            <person name="Bureau T."/>
            <person name="Miyao A."/>
            <person name="Hirochika H."/>
            <person name="Nishikawa T."/>
            <person name="Kadowaki K."/>
            <person name="Sugiura M."/>
            <person name="Burr B."/>
            <person name="Sasaki T."/>
        </authorList>
    </citation>
    <scope>NUCLEOTIDE SEQUENCE [LARGE SCALE GENOMIC DNA]</scope>
    <source>
        <strain evidence="3">cv. Nipponbare</strain>
    </source>
</reference>
<feature type="region of interest" description="Disordered" evidence="1">
    <location>
        <begin position="23"/>
        <end position="58"/>
    </location>
</feature>
<gene>
    <name evidence="2" type="primary">P0418B08.29</name>
</gene>
<accession>Q69QI9</accession>